<name>A0A1F7WTA9_9BACT</name>
<accession>A0A1F7WTA9</accession>
<proteinExistence type="predicted"/>
<organism evidence="1 2">
    <name type="scientific">Candidatus Woesebacteria bacterium GWB1_43_5</name>
    <dbReference type="NCBI Taxonomy" id="1802474"/>
    <lineage>
        <taxon>Bacteria</taxon>
        <taxon>Candidatus Woeseibacteriota</taxon>
    </lineage>
</organism>
<dbReference type="EMBL" id="MGFM01000006">
    <property type="protein sequence ID" value="OGM06044.1"/>
    <property type="molecule type" value="Genomic_DNA"/>
</dbReference>
<sequence length="225" mass="23954">MATRFTTRDLPTALKADGSDDSIVFTGYTVPTTAFTVAFWYFHVPADANDRILDWSGSGPTDGFTFNMSSAAIMAFSIKNGATTVANISTPTLINGRWYFIAGTYEVNSVKLYISDRATVAQTGSTDTSATMTNASAESLRLVRRSNASSNFSQCGMSDFMMFNAVLTLAEIEALFFTRTIPSSCQIHCPLTTDGTNLISGGVAGTVAGTPAFTLTGRFKARSAA</sequence>
<gene>
    <name evidence="1" type="ORF">A2125_01485</name>
</gene>
<evidence type="ECO:0000313" key="1">
    <source>
        <dbReference type="EMBL" id="OGM06044.1"/>
    </source>
</evidence>
<reference evidence="1 2" key="1">
    <citation type="journal article" date="2016" name="Nat. Commun.">
        <title>Thousands of microbial genomes shed light on interconnected biogeochemical processes in an aquifer system.</title>
        <authorList>
            <person name="Anantharaman K."/>
            <person name="Brown C.T."/>
            <person name="Hug L.A."/>
            <person name="Sharon I."/>
            <person name="Castelle C.J."/>
            <person name="Probst A.J."/>
            <person name="Thomas B.C."/>
            <person name="Singh A."/>
            <person name="Wilkins M.J."/>
            <person name="Karaoz U."/>
            <person name="Brodie E.L."/>
            <person name="Williams K.H."/>
            <person name="Hubbard S.S."/>
            <person name="Banfield J.F."/>
        </authorList>
    </citation>
    <scope>NUCLEOTIDE SEQUENCE [LARGE SCALE GENOMIC DNA]</scope>
</reference>
<dbReference type="SUPFAM" id="SSF49899">
    <property type="entry name" value="Concanavalin A-like lectins/glucanases"/>
    <property type="match status" value="1"/>
</dbReference>
<dbReference type="AlphaFoldDB" id="A0A1F7WTA9"/>
<evidence type="ECO:0000313" key="2">
    <source>
        <dbReference type="Proteomes" id="UP000178812"/>
    </source>
</evidence>
<evidence type="ECO:0008006" key="3">
    <source>
        <dbReference type="Google" id="ProtNLM"/>
    </source>
</evidence>
<dbReference type="Pfam" id="PF13385">
    <property type="entry name" value="Laminin_G_3"/>
    <property type="match status" value="1"/>
</dbReference>
<comment type="caution">
    <text evidence="1">The sequence shown here is derived from an EMBL/GenBank/DDBJ whole genome shotgun (WGS) entry which is preliminary data.</text>
</comment>
<dbReference type="InterPro" id="IPR013320">
    <property type="entry name" value="ConA-like_dom_sf"/>
</dbReference>
<dbReference type="Proteomes" id="UP000178812">
    <property type="component" value="Unassembled WGS sequence"/>
</dbReference>
<dbReference type="Gene3D" id="2.60.120.200">
    <property type="match status" value="1"/>
</dbReference>
<protein>
    <recommendedName>
        <fullName evidence="3">LamG-like jellyroll fold domain-containing protein</fullName>
    </recommendedName>
</protein>